<dbReference type="PANTHER" id="PTHR22930">
    <property type="match status" value="1"/>
</dbReference>
<evidence type="ECO:0000259" key="8">
    <source>
        <dbReference type="Pfam" id="PF13359"/>
    </source>
</evidence>
<protein>
    <recommendedName>
        <fullName evidence="8">DDE Tnp4 domain-containing protein</fullName>
    </recommendedName>
</protein>
<evidence type="ECO:0000256" key="2">
    <source>
        <dbReference type="ARBA" id="ARBA00004123"/>
    </source>
</evidence>
<comment type="caution">
    <text evidence="9">The sequence shown here is derived from an EMBL/GenBank/DDBJ whole genome shotgun (WGS) entry which is preliminary data.</text>
</comment>
<gene>
    <name evidence="9" type="ORF">PMACD_LOCUS15334</name>
</gene>
<dbReference type="PANTHER" id="PTHR22930:SF289">
    <property type="entry name" value="DDE TNP4 DOMAIN-CONTAINING PROTEIN-RELATED"/>
    <property type="match status" value="1"/>
</dbReference>
<dbReference type="GO" id="GO:0004518">
    <property type="term" value="F:nuclease activity"/>
    <property type="evidence" value="ECO:0007669"/>
    <property type="project" value="UniProtKB-KW"/>
</dbReference>
<dbReference type="OrthoDB" id="7533242at2759"/>
<reference evidence="9" key="1">
    <citation type="submission" date="2021-02" db="EMBL/GenBank/DDBJ databases">
        <authorList>
            <person name="Steward A R."/>
        </authorList>
    </citation>
    <scope>NUCLEOTIDE SEQUENCE</scope>
</reference>
<keyword evidence="4" id="KW-0540">Nuclease</keyword>
<evidence type="ECO:0000313" key="10">
    <source>
        <dbReference type="Proteomes" id="UP000663880"/>
    </source>
</evidence>
<comment type="similarity">
    <text evidence="3">Belongs to the HARBI1 family.</text>
</comment>
<keyword evidence="6" id="KW-0378">Hydrolase</keyword>
<evidence type="ECO:0000313" key="9">
    <source>
        <dbReference type="EMBL" id="CAF4947537.1"/>
    </source>
</evidence>
<keyword evidence="5" id="KW-0479">Metal-binding</keyword>
<accession>A0A821XR16</accession>
<dbReference type="EMBL" id="CAJOBZ010000070">
    <property type="protein sequence ID" value="CAF4947537.1"/>
    <property type="molecule type" value="Genomic_DNA"/>
</dbReference>
<evidence type="ECO:0000256" key="3">
    <source>
        <dbReference type="ARBA" id="ARBA00006958"/>
    </source>
</evidence>
<keyword evidence="7" id="KW-0539">Nucleus</keyword>
<evidence type="ECO:0000256" key="1">
    <source>
        <dbReference type="ARBA" id="ARBA00001968"/>
    </source>
</evidence>
<dbReference type="AlphaFoldDB" id="A0A821XR16"/>
<feature type="domain" description="DDE Tnp4" evidence="8">
    <location>
        <begin position="154"/>
        <end position="265"/>
    </location>
</feature>
<dbReference type="Proteomes" id="UP000663880">
    <property type="component" value="Unassembled WGS sequence"/>
</dbReference>
<proteinExistence type="inferred from homology"/>
<dbReference type="GO" id="GO:0016787">
    <property type="term" value="F:hydrolase activity"/>
    <property type="evidence" value="ECO:0007669"/>
    <property type="project" value="UniProtKB-KW"/>
</dbReference>
<comment type="cofactor">
    <cofactor evidence="1">
        <name>a divalent metal cation</name>
        <dbReference type="ChEBI" id="CHEBI:60240"/>
    </cofactor>
</comment>
<dbReference type="InterPro" id="IPR027806">
    <property type="entry name" value="HARBI1_dom"/>
</dbReference>
<evidence type="ECO:0000256" key="7">
    <source>
        <dbReference type="ARBA" id="ARBA00023242"/>
    </source>
</evidence>
<name>A0A821XR16_9NEOP</name>
<evidence type="ECO:0000256" key="6">
    <source>
        <dbReference type="ARBA" id="ARBA00022801"/>
    </source>
</evidence>
<dbReference type="GO" id="GO:0046872">
    <property type="term" value="F:metal ion binding"/>
    <property type="evidence" value="ECO:0007669"/>
    <property type="project" value="UniProtKB-KW"/>
</dbReference>
<evidence type="ECO:0000256" key="4">
    <source>
        <dbReference type="ARBA" id="ARBA00022722"/>
    </source>
</evidence>
<organism evidence="9 10">
    <name type="scientific">Pieris macdunnoughi</name>
    <dbReference type="NCBI Taxonomy" id="345717"/>
    <lineage>
        <taxon>Eukaryota</taxon>
        <taxon>Metazoa</taxon>
        <taxon>Ecdysozoa</taxon>
        <taxon>Arthropoda</taxon>
        <taxon>Hexapoda</taxon>
        <taxon>Insecta</taxon>
        <taxon>Pterygota</taxon>
        <taxon>Neoptera</taxon>
        <taxon>Endopterygota</taxon>
        <taxon>Lepidoptera</taxon>
        <taxon>Glossata</taxon>
        <taxon>Ditrysia</taxon>
        <taxon>Papilionoidea</taxon>
        <taxon>Pieridae</taxon>
        <taxon>Pierinae</taxon>
        <taxon>Pieris</taxon>
    </lineage>
</organism>
<dbReference type="InterPro" id="IPR045249">
    <property type="entry name" value="HARBI1-like"/>
</dbReference>
<sequence>MAHSFLFLTLVREANDLDDLLSRRQEANVRNTILNIREDDYVRLFRLTKKLVDDVDEDLEGKLKTTKTLNSKTKILCTLSFLASGSYQRIISANIFTFVSQPTMSRSIHDVVDALSHPDIVRKYLRFPQTSQESQLLKERFYQKFKINGCIGCVDGTFIAMIRPTKDEERYYCRKGYHAINVQLIVDADLNILHVDATLGGSFHDSFIFNNSVIKEHLEEVNNSNETAYLLGDSAHCQRAYMMVPVPNVLNGSPEATYNKVHATAVLKELLVY</sequence>
<dbReference type="Pfam" id="PF13359">
    <property type="entry name" value="DDE_Tnp_4"/>
    <property type="match status" value="1"/>
</dbReference>
<keyword evidence="10" id="KW-1185">Reference proteome</keyword>
<comment type="subcellular location">
    <subcellularLocation>
        <location evidence="2">Nucleus</location>
    </subcellularLocation>
</comment>
<evidence type="ECO:0000256" key="5">
    <source>
        <dbReference type="ARBA" id="ARBA00022723"/>
    </source>
</evidence>
<dbReference type="GO" id="GO:0005634">
    <property type="term" value="C:nucleus"/>
    <property type="evidence" value="ECO:0007669"/>
    <property type="project" value="UniProtKB-SubCell"/>
</dbReference>